<accession>A0A128EU90</accession>
<dbReference type="NCBIfam" id="NF008055">
    <property type="entry name" value="PRK10789.1"/>
    <property type="match status" value="1"/>
</dbReference>
<keyword evidence="4" id="KW-0813">Transport</keyword>
<gene>
    <name evidence="16" type="primary">yheI</name>
    <name evidence="16" type="ORF">GCE9029_00300</name>
</gene>
<dbReference type="InterPro" id="IPR003593">
    <property type="entry name" value="AAA+_ATPase"/>
</dbReference>
<dbReference type="PROSITE" id="PS50929">
    <property type="entry name" value="ABC_TM1F"/>
    <property type="match status" value="1"/>
</dbReference>
<dbReference type="STRING" id="1796497.GCE9029_00300"/>
<evidence type="ECO:0000256" key="1">
    <source>
        <dbReference type="ARBA" id="ARBA00004651"/>
    </source>
</evidence>
<sequence>MRIFLELGWFFRMAWKRYVGAIVLLFFVAGFELIPPKAIGWLVDGVMAGDISKNQMFIALGAIVALWVVVYFMRVVWRVWLFGAAAQLGTVLRDKLYQHFTRHAPRFFERYRTGDLMARSTNDVKAVVMTAGEGVLTLADSLIMGIAVLIVMTTTISWELTLLALAPMPVMAIMVNRFGRQLHHRFSASQEAFSSLSEETQSSLNGIRMIRAFGLESQQVDRFNAVADDTGEKNMAVAKVDAMFDPVIFLTIGTSFFCSIAGGGYMVANGTLTLGELTAFTLYQGLMIWPMLAVAWLFNIIERGSAAWKRIKELLEEKPDLVDGEKALPVERETLTIAIDQFTWRGHDIPALRDVNVELAPGKMLGVAGPVGSGKTTILSLMLRLEDPVQGRVSYGGTDLRDFKLGEWRGKLAVVTQAPFLFSRSIADNIALGKPDATREEIREAAKLACIDEDIMQFPEGYETLVGEKGITLSGGQKQRISIARALLLDAEILVLDDALSAVDGRTEHHILKNLHDRAQHQTTVVIAHRLSALESADEIIVLQKGHIEERGTHKALVNANGWYAEMQRYQQLEQALEGAL</sequence>
<feature type="transmembrane region" description="Helical" evidence="13">
    <location>
        <begin position="56"/>
        <end position="77"/>
    </location>
</feature>
<dbReference type="AlphaFoldDB" id="A0A128EU90"/>
<proteinExistence type="inferred from homology"/>
<dbReference type="Gene3D" id="1.20.1560.10">
    <property type="entry name" value="ABC transporter type 1, transmembrane domain"/>
    <property type="match status" value="1"/>
</dbReference>
<dbReference type="PROSITE" id="PS50893">
    <property type="entry name" value="ABC_TRANSPORTER_2"/>
    <property type="match status" value="1"/>
</dbReference>
<evidence type="ECO:0000256" key="13">
    <source>
        <dbReference type="SAM" id="Phobius"/>
    </source>
</evidence>
<dbReference type="InterPro" id="IPR036640">
    <property type="entry name" value="ABC1_TM_sf"/>
</dbReference>
<feature type="domain" description="ABC transporter" evidence="14">
    <location>
        <begin position="337"/>
        <end position="570"/>
    </location>
</feature>
<evidence type="ECO:0000313" key="16">
    <source>
        <dbReference type="EMBL" id="CZF77591.1"/>
    </source>
</evidence>
<dbReference type="PROSITE" id="PS00211">
    <property type="entry name" value="ABC_TRANSPORTER_1"/>
    <property type="match status" value="1"/>
</dbReference>
<evidence type="ECO:0000256" key="4">
    <source>
        <dbReference type="ARBA" id="ARBA00022448"/>
    </source>
</evidence>
<evidence type="ECO:0000259" key="15">
    <source>
        <dbReference type="PROSITE" id="PS50929"/>
    </source>
</evidence>
<dbReference type="GO" id="GO:0008559">
    <property type="term" value="F:ABC-type xenobiotic transporter activity"/>
    <property type="evidence" value="ECO:0007669"/>
    <property type="project" value="UniProtKB-EC"/>
</dbReference>
<evidence type="ECO:0000313" key="17">
    <source>
        <dbReference type="Proteomes" id="UP000071641"/>
    </source>
</evidence>
<keyword evidence="7" id="KW-0547">Nucleotide-binding</keyword>
<dbReference type="CDD" id="cd18541">
    <property type="entry name" value="ABC_6TM_TmrB_like"/>
    <property type="match status" value="1"/>
</dbReference>
<dbReference type="InterPro" id="IPR017871">
    <property type="entry name" value="ABC_transporter-like_CS"/>
</dbReference>
<evidence type="ECO:0000256" key="11">
    <source>
        <dbReference type="ARBA" id="ARBA00034018"/>
    </source>
</evidence>
<dbReference type="EC" id="7.6.2.2" evidence="3"/>
<dbReference type="FunFam" id="3.40.50.300:FF:000221">
    <property type="entry name" value="Multidrug ABC transporter ATP-binding protein"/>
    <property type="match status" value="1"/>
</dbReference>
<feature type="transmembrane region" description="Helical" evidence="13">
    <location>
        <begin position="126"/>
        <end position="150"/>
    </location>
</feature>
<reference evidence="17" key="1">
    <citation type="submission" date="2016-02" db="EMBL/GenBank/DDBJ databases">
        <authorList>
            <person name="Rodrigo-Torres Lidia"/>
            <person name="Arahal R.David."/>
        </authorList>
    </citation>
    <scope>NUCLEOTIDE SEQUENCE [LARGE SCALE GENOMIC DNA]</scope>
    <source>
        <strain evidence="17">CECT 9029</strain>
    </source>
</reference>
<dbReference type="InterPro" id="IPR003439">
    <property type="entry name" value="ABC_transporter-like_ATP-bd"/>
</dbReference>
<dbReference type="PANTHER" id="PTHR43394">
    <property type="entry name" value="ATP-DEPENDENT PERMEASE MDL1, MITOCHONDRIAL"/>
    <property type="match status" value="1"/>
</dbReference>
<evidence type="ECO:0000256" key="10">
    <source>
        <dbReference type="ARBA" id="ARBA00023136"/>
    </source>
</evidence>
<dbReference type="GO" id="GO:0015421">
    <property type="term" value="F:ABC-type oligopeptide transporter activity"/>
    <property type="evidence" value="ECO:0007669"/>
    <property type="project" value="TreeGrafter"/>
</dbReference>
<dbReference type="SUPFAM" id="SSF90123">
    <property type="entry name" value="ABC transporter transmembrane region"/>
    <property type="match status" value="1"/>
</dbReference>
<dbReference type="EMBL" id="FIZX01000001">
    <property type="protein sequence ID" value="CZF77591.1"/>
    <property type="molecule type" value="Genomic_DNA"/>
</dbReference>
<keyword evidence="5" id="KW-1003">Cell membrane</keyword>
<feature type="domain" description="ABC transmembrane type-1" evidence="15">
    <location>
        <begin position="19"/>
        <end position="303"/>
    </location>
</feature>
<evidence type="ECO:0000256" key="3">
    <source>
        <dbReference type="ARBA" id="ARBA00012191"/>
    </source>
</evidence>
<evidence type="ECO:0000256" key="9">
    <source>
        <dbReference type="ARBA" id="ARBA00022989"/>
    </source>
</evidence>
<comment type="similarity">
    <text evidence="2">Belongs to the ABC transporter superfamily. Drug exporter-2 (TC 3.A.1.117) family.</text>
</comment>
<evidence type="ECO:0000256" key="2">
    <source>
        <dbReference type="ARBA" id="ARBA00006526"/>
    </source>
</evidence>
<evidence type="ECO:0000259" key="14">
    <source>
        <dbReference type="PROSITE" id="PS50893"/>
    </source>
</evidence>
<dbReference type="Pfam" id="PF00664">
    <property type="entry name" value="ABC_membrane"/>
    <property type="match status" value="1"/>
</dbReference>
<dbReference type="InterPro" id="IPR039421">
    <property type="entry name" value="Type_1_exporter"/>
</dbReference>
<evidence type="ECO:0000256" key="5">
    <source>
        <dbReference type="ARBA" id="ARBA00022475"/>
    </source>
</evidence>
<dbReference type="InterPro" id="IPR011527">
    <property type="entry name" value="ABC1_TM_dom"/>
</dbReference>
<comment type="catalytic activity">
    <reaction evidence="11">
        <text>ATP + H2O + xenobioticSide 1 = ADP + phosphate + xenobioticSide 2.</text>
        <dbReference type="EC" id="7.6.2.2"/>
    </reaction>
</comment>
<dbReference type="RefSeq" id="WP_062660723.1">
    <property type="nucleotide sequence ID" value="NZ_FIZX01000001.1"/>
</dbReference>
<evidence type="ECO:0000256" key="8">
    <source>
        <dbReference type="ARBA" id="ARBA00022840"/>
    </source>
</evidence>
<dbReference type="GO" id="GO:0005524">
    <property type="term" value="F:ATP binding"/>
    <property type="evidence" value="ECO:0007669"/>
    <property type="project" value="UniProtKB-KW"/>
</dbReference>
<evidence type="ECO:0000256" key="12">
    <source>
        <dbReference type="ARBA" id="ARBA00074518"/>
    </source>
</evidence>
<keyword evidence="17" id="KW-1185">Reference proteome</keyword>
<keyword evidence="8 16" id="KW-0067">ATP-binding</keyword>
<dbReference type="Pfam" id="PF00005">
    <property type="entry name" value="ABC_tran"/>
    <property type="match status" value="1"/>
</dbReference>
<keyword evidence="6 13" id="KW-0812">Transmembrane</keyword>
<dbReference type="InterPro" id="IPR027417">
    <property type="entry name" value="P-loop_NTPase"/>
</dbReference>
<feature type="transmembrane region" description="Helical" evidence="13">
    <location>
        <begin position="247"/>
        <end position="268"/>
    </location>
</feature>
<keyword evidence="16" id="KW-0378">Hydrolase</keyword>
<dbReference type="SMART" id="SM00382">
    <property type="entry name" value="AAA"/>
    <property type="match status" value="1"/>
</dbReference>
<evidence type="ECO:0000256" key="6">
    <source>
        <dbReference type="ARBA" id="ARBA00022692"/>
    </source>
</evidence>
<feature type="transmembrane region" description="Helical" evidence="13">
    <location>
        <begin position="280"/>
        <end position="301"/>
    </location>
</feature>
<dbReference type="Proteomes" id="UP000071641">
    <property type="component" value="Unassembled WGS sequence"/>
</dbReference>
<dbReference type="FunFam" id="1.20.1560.10:FF:000011">
    <property type="entry name" value="Multidrug ABC transporter ATP-binding protein"/>
    <property type="match status" value="1"/>
</dbReference>
<keyword evidence="10 13" id="KW-0472">Membrane</keyword>
<protein>
    <recommendedName>
        <fullName evidence="12">Multidrug resistance-like ATP-binding protein MdlA</fullName>
        <ecNumber evidence="3">7.6.2.2</ecNumber>
    </recommendedName>
</protein>
<comment type="subcellular location">
    <subcellularLocation>
        <location evidence="1">Cell membrane</location>
        <topology evidence="1">Multi-pass membrane protein</topology>
    </subcellularLocation>
</comment>
<name>A0A128EU90_9GAMM</name>
<dbReference type="GO" id="GO:0016887">
    <property type="term" value="F:ATP hydrolysis activity"/>
    <property type="evidence" value="ECO:0007669"/>
    <property type="project" value="InterPro"/>
</dbReference>
<dbReference type="SUPFAM" id="SSF52540">
    <property type="entry name" value="P-loop containing nucleoside triphosphate hydrolases"/>
    <property type="match status" value="1"/>
</dbReference>
<dbReference type="PANTHER" id="PTHR43394:SF1">
    <property type="entry name" value="ATP-BINDING CASSETTE SUB-FAMILY B MEMBER 10, MITOCHONDRIAL"/>
    <property type="match status" value="1"/>
</dbReference>
<feature type="transmembrane region" description="Helical" evidence="13">
    <location>
        <begin position="156"/>
        <end position="175"/>
    </location>
</feature>
<organism evidence="16 17">
    <name type="scientific">Grimontia celer</name>
    <dbReference type="NCBI Taxonomy" id="1796497"/>
    <lineage>
        <taxon>Bacteria</taxon>
        <taxon>Pseudomonadati</taxon>
        <taxon>Pseudomonadota</taxon>
        <taxon>Gammaproteobacteria</taxon>
        <taxon>Vibrionales</taxon>
        <taxon>Vibrionaceae</taxon>
        <taxon>Grimontia</taxon>
    </lineage>
</organism>
<keyword evidence="9 13" id="KW-1133">Transmembrane helix</keyword>
<dbReference type="Gene3D" id="3.40.50.300">
    <property type="entry name" value="P-loop containing nucleotide triphosphate hydrolases"/>
    <property type="match status" value="1"/>
</dbReference>
<dbReference type="OrthoDB" id="9806127at2"/>
<dbReference type="GO" id="GO:0005886">
    <property type="term" value="C:plasma membrane"/>
    <property type="evidence" value="ECO:0007669"/>
    <property type="project" value="UniProtKB-SubCell"/>
</dbReference>
<evidence type="ECO:0000256" key="7">
    <source>
        <dbReference type="ARBA" id="ARBA00022741"/>
    </source>
</evidence>